<dbReference type="AlphaFoldDB" id="A0A927B3W6"/>
<accession>A0A927B3W6</accession>
<dbReference type="RefSeq" id="WP_191040532.1">
    <property type="nucleotide sequence ID" value="NZ_JACXAA010000006.1"/>
</dbReference>
<keyword evidence="2" id="KW-1185">Reference proteome</keyword>
<dbReference type="EMBL" id="JACXAA010000006">
    <property type="protein sequence ID" value="MBD2754918.1"/>
    <property type="molecule type" value="Genomic_DNA"/>
</dbReference>
<proteinExistence type="predicted"/>
<name>A0A927B3W6_9BACT</name>
<evidence type="ECO:0000313" key="2">
    <source>
        <dbReference type="Proteomes" id="UP000653797"/>
    </source>
</evidence>
<evidence type="ECO:0000313" key="1">
    <source>
        <dbReference type="EMBL" id="MBD2754918.1"/>
    </source>
</evidence>
<gene>
    <name evidence="1" type="ORF">IC230_18590</name>
</gene>
<reference evidence="1" key="1">
    <citation type="submission" date="2020-09" db="EMBL/GenBank/DDBJ databases">
        <authorList>
            <person name="Kim M.K."/>
        </authorList>
    </citation>
    <scope>NUCLEOTIDE SEQUENCE</scope>
    <source>
        <strain evidence="1">BT704</strain>
    </source>
</reference>
<dbReference type="Proteomes" id="UP000653797">
    <property type="component" value="Unassembled WGS sequence"/>
</dbReference>
<dbReference type="CDD" id="cd16377">
    <property type="entry name" value="23S_rRNA_IVP_like"/>
    <property type="match status" value="1"/>
</dbReference>
<dbReference type="PANTHER" id="PTHR38471:SF2">
    <property type="entry name" value="FOUR HELIX BUNDLE PROTEIN"/>
    <property type="match status" value="1"/>
</dbReference>
<dbReference type="PANTHER" id="PTHR38471">
    <property type="entry name" value="FOUR HELIX BUNDLE PROTEIN"/>
    <property type="match status" value="1"/>
</dbReference>
<dbReference type="NCBIfam" id="TIGR02436">
    <property type="entry name" value="four helix bundle protein"/>
    <property type="match status" value="1"/>
</dbReference>
<dbReference type="InterPro" id="IPR036583">
    <property type="entry name" value="23S_rRNA_IVS_sf"/>
</dbReference>
<comment type="caution">
    <text evidence="1">The sequence shown here is derived from an EMBL/GenBank/DDBJ whole genome shotgun (WGS) entry which is preliminary data.</text>
</comment>
<organism evidence="1 2">
    <name type="scientific">Spirosoma validum</name>
    <dbReference type="NCBI Taxonomy" id="2771355"/>
    <lineage>
        <taxon>Bacteria</taxon>
        <taxon>Pseudomonadati</taxon>
        <taxon>Bacteroidota</taxon>
        <taxon>Cytophagia</taxon>
        <taxon>Cytophagales</taxon>
        <taxon>Cytophagaceae</taxon>
        <taxon>Spirosoma</taxon>
    </lineage>
</organism>
<dbReference type="Pfam" id="PF05635">
    <property type="entry name" value="23S_rRNA_IVP"/>
    <property type="match status" value="1"/>
</dbReference>
<dbReference type="Gene3D" id="1.20.1440.60">
    <property type="entry name" value="23S rRNA-intervening sequence"/>
    <property type="match status" value="1"/>
</dbReference>
<protein>
    <submittedName>
        <fullName evidence="1">Four helix bundle protein</fullName>
    </submittedName>
</protein>
<dbReference type="InterPro" id="IPR012657">
    <property type="entry name" value="23S_rRNA-intervening_sequence"/>
</dbReference>
<sequence>MQSHNFRELKVWQLARSLVKDIYQLSSNFPEDERFGLTSQIRRAAVSIPSNIAEGSGRSDKDFVRFLSISLSSAYEVETQLILSLNLNFASQRVIDEVIQKTQEVQRMIYGLQRKLTKSFLNSFLLPIPTLVRLASRYFILPLASFLFLPKI</sequence>
<dbReference type="SUPFAM" id="SSF158446">
    <property type="entry name" value="IVS-encoded protein-like"/>
    <property type="match status" value="1"/>
</dbReference>